<keyword evidence="4" id="KW-1185">Reference proteome</keyword>
<name>A0A699YBN2_HAELA</name>
<feature type="domain" description="Brix" evidence="2">
    <location>
        <begin position="1"/>
        <end position="221"/>
    </location>
</feature>
<feature type="non-terminal residue" evidence="3">
    <location>
        <position position="229"/>
    </location>
</feature>
<organism evidence="3 4">
    <name type="scientific">Haematococcus lacustris</name>
    <name type="common">Green alga</name>
    <name type="synonym">Haematococcus pluvialis</name>
    <dbReference type="NCBI Taxonomy" id="44745"/>
    <lineage>
        <taxon>Eukaryota</taxon>
        <taxon>Viridiplantae</taxon>
        <taxon>Chlorophyta</taxon>
        <taxon>core chlorophytes</taxon>
        <taxon>Chlorophyceae</taxon>
        <taxon>CS clade</taxon>
        <taxon>Chlamydomonadales</taxon>
        <taxon>Haematococcaceae</taxon>
        <taxon>Haematococcus</taxon>
    </lineage>
</organism>
<dbReference type="Pfam" id="PF04427">
    <property type="entry name" value="Brix"/>
    <property type="match status" value="1"/>
</dbReference>
<comment type="caution">
    <text evidence="3">The sequence shown here is derived from an EMBL/GenBank/DDBJ whole genome shotgun (WGS) entry which is preliminary data.</text>
</comment>
<feature type="non-terminal residue" evidence="3">
    <location>
        <position position="1"/>
    </location>
</feature>
<dbReference type="GO" id="GO:0006364">
    <property type="term" value="P:rRNA processing"/>
    <property type="evidence" value="ECO:0007669"/>
    <property type="project" value="InterPro"/>
</dbReference>
<dbReference type="PANTHER" id="PTHR12661:SF5">
    <property type="entry name" value="SUPPRESSOR OF SWI4 1 HOMOLOG"/>
    <property type="match status" value="1"/>
</dbReference>
<dbReference type="SMART" id="SM00879">
    <property type="entry name" value="Brix"/>
    <property type="match status" value="1"/>
</dbReference>
<feature type="region of interest" description="Disordered" evidence="1">
    <location>
        <begin position="1"/>
        <end position="27"/>
    </location>
</feature>
<dbReference type="EMBL" id="BLLF01000104">
    <property type="protein sequence ID" value="GFH07587.1"/>
    <property type="molecule type" value="Genomic_DNA"/>
</dbReference>
<evidence type="ECO:0000313" key="4">
    <source>
        <dbReference type="Proteomes" id="UP000485058"/>
    </source>
</evidence>
<reference evidence="3 4" key="1">
    <citation type="submission" date="2020-02" db="EMBL/GenBank/DDBJ databases">
        <title>Draft genome sequence of Haematococcus lacustris strain NIES-144.</title>
        <authorList>
            <person name="Morimoto D."/>
            <person name="Nakagawa S."/>
            <person name="Yoshida T."/>
            <person name="Sawayama S."/>
        </authorList>
    </citation>
    <scope>NUCLEOTIDE SEQUENCE [LARGE SCALE GENOMIC DNA]</scope>
    <source>
        <strain evidence="3 4">NIES-144</strain>
    </source>
</reference>
<evidence type="ECO:0000313" key="3">
    <source>
        <dbReference type="EMBL" id="GFH07587.1"/>
    </source>
</evidence>
<evidence type="ECO:0000256" key="1">
    <source>
        <dbReference type="SAM" id="MobiDB-lite"/>
    </source>
</evidence>
<feature type="compositionally biased region" description="Basic residues" evidence="1">
    <location>
        <begin position="1"/>
        <end position="11"/>
    </location>
</feature>
<protein>
    <submittedName>
        <fullName evidence="3">Brix domain-containing protein</fullName>
    </submittedName>
</protein>
<dbReference type="GO" id="GO:0019843">
    <property type="term" value="F:rRNA binding"/>
    <property type="evidence" value="ECO:0007669"/>
    <property type="project" value="InterPro"/>
</dbReference>
<dbReference type="PROSITE" id="PS50833">
    <property type="entry name" value="BRIX"/>
    <property type="match status" value="1"/>
</dbReference>
<gene>
    <name evidence="3" type="ORF">HaLaN_02409</name>
</gene>
<dbReference type="AlphaFoldDB" id="A0A699YBN2"/>
<accession>A0A699YBN2</accession>
<dbReference type="GO" id="GO:0030687">
    <property type="term" value="C:preribosome, large subunit precursor"/>
    <property type="evidence" value="ECO:0007669"/>
    <property type="project" value="TreeGrafter"/>
</dbReference>
<dbReference type="InterPro" id="IPR045112">
    <property type="entry name" value="PPAN-like"/>
</dbReference>
<proteinExistence type="predicted"/>
<evidence type="ECO:0000259" key="2">
    <source>
        <dbReference type="PROSITE" id="PS50833"/>
    </source>
</evidence>
<sequence>MTKTRRRKKRTHVPDTPDPSKKGDPKTFVLRRGKHAALLADLEMDVRRMMLPNTALNLQESRRNVLKDFVQGPTLSLRILSYSLMRDTMFQSMFPSINVAKVRLAACQRVVLLALDKATGVIRLRHYTISLAPSGLRKGLKGLLQRSSLPDMSSMQDVAEFMTRGGYGSESEGEEAEASRVTLGQDLGKGNAAGRASRVRLHEVGPRLELQLMKVEEGLCSGAVLYHAL</sequence>
<feature type="compositionally biased region" description="Basic and acidic residues" evidence="1">
    <location>
        <begin position="12"/>
        <end position="25"/>
    </location>
</feature>
<dbReference type="Proteomes" id="UP000485058">
    <property type="component" value="Unassembled WGS sequence"/>
</dbReference>
<dbReference type="GO" id="GO:0000027">
    <property type="term" value="P:ribosomal large subunit assembly"/>
    <property type="evidence" value="ECO:0007669"/>
    <property type="project" value="TreeGrafter"/>
</dbReference>
<dbReference type="InterPro" id="IPR007109">
    <property type="entry name" value="Brix"/>
</dbReference>
<dbReference type="PANTHER" id="PTHR12661">
    <property type="entry name" value="PETER PAN-RELATED"/>
    <property type="match status" value="1"/>
</dbReference>